<dbReference type="GO" id="GO:0005544">
    <property type="term" value="F:calcium-dependent phospholipid binding"/>
    <property type="evidence" value="ECO:0007669"/>
    <property type="project" value="UniProtKB-KW"/>
</dbReference>
<evidence type="ECO:0000256" key="9">
    <source>
        <dbReference type="SAM" id="SignalP"/>
    </source>
</evidence>
<dbReference type="GO" id="GO:0009408">
    <property type="term" value="P:response to heat"/>
    <property type="evidence" value="ECO:0007669"/>
    <property type="project" value="TreeGrafter"/>
</dbReference>
<dbReference type="PANTHER" id="PTHR10502:SF102">
    <property type="entry name" value="ANNEXIN B11"/>
    <property type="match status" value="1"/>
</dbReference>
<dbReference type="InterPro" id="IPR001464">
    <property type="entry name" value="Annexin"/>
</dbReference>
<comment type="caution">
    <text evidence="10">The sequence shown here is derived from an EMBL/GenBank/DDBJ whole genome shotgun (WGS) entry which is preliminary data.</text>
</comment>
<evidence type="ECO:0000256" key="6">
    <source>
        <dbReference type="ARBA" id="ARBA00023302"/>
    </source>
</evidence>
<feature type="binding site" evidence="7">
    <location>
        <position position="111"/>
    </location>
    <ligand>
        <name>Ca(2+)</name>
        <dbReference type="ChEBI" id="CHEBI:29108"/>
        <label>1</label>
    </ligand>
</feature>
<dbReference type="PRINTS" id="PR01814">
    <property type="entry name" value="ANNEXINPLANT"/>
</dbReference>
<dbReference type="PRINTS" id="PR00196">
    <property type="entry name" value="ANNEXIN"/>
</dbReference>
<gene>
    <name evidence="10" type="ORF">KI387_016140</name>
</gene>
<reference evidence="10 11" key="1">
    <citation type="journal article" date="2021" name="Nat. Plants">
        <title>The Taxus genome provides insights into paclitaxel biosynthesis.</title>
        <authorList>
            <person name="Xiong X."/>
            <person name="Gou J."/>
            <person name="Liao Q."/>
            <person name="Li Y."/>
            <person name="Zhou Q."/>
            <person name="Bi G."/>
            <person name="Li C."/>
            <person name="Du R."/>
            <person name="Wang X."/>
            <person name="Sun T."/>
            <person name="Guo L."/>
            <person name="Liang H."/>
            <person name="Lu P."/>
            <person name="Wu Y."/>
            <person name="Zhang Z."/>
            <person name="Ro D.K."/>
            <person name="Shang Y."/>
            <person name="Huang S."/>
            <person name="Yan J."/>
        </authorList>
    </citation>
    <scope>NUCLEOTIDE SEQUENCE [LARGE SCALE GENOMIC DNA]</scope>
    <source>
        <strain evidence="10">Ta-2019</strain>
    </source>
</reference>
<dbReference type="GO" id="GO:0001786">
    <property type="term" value="F:phosphatidylserine binding"/>
    <property type="evidence" value="ECO:0007669"/>
    <property type="project" value="TreeGrafter"/>
</dbReference>
<dbReference type="Pfam" id="PF00191">
    <property type="entry name" value="Annexin"/>
    <property type="match status" value="4"/>
</dbReference>
<keyword evidence="9" id="KW-0732">Signal</keyword>
<evidence type="ECO:0000256" key="2">
    <source>
        <dbReference type="ARBA" id="ARBA00022723"/>
    </source>
</evidence>
<feature type="binding site" evidence="7">
    <location>
        <position position="151"/>
    </location>
    <ligand>
        <name>Ca(2+)</name>
        <dbReference type="ChEBI" id="CHEBI:29108"/>
        <label>1</label>
    </ligand>
</feature>
<dbReference type="GO" id="GO:0009651">
    <property type="term" value="P:response to salt stress"/>
    <property type="evidence" value="ECO:0007669"/>
    <property type="project" value="TreeGrafter"/>
</dbReference>
<evidence type="ECO:0000256" key="3">
    <source>
        <dbReference type="ARBA" id="ARBA00022737"/>
    </source>
</evidence>
<dbReference type="InterPro" id="IPR018502">
    <property type="entry name" value="Annexin_repeat"/>
</dbReference>
<evidence type="ECO:0000256" key="4">
    <source>
        <dbReference type="ARBA" id="ARBA00022837"/>
    </source>
</evidence>
<evidence type="ECO:0000256" key="1">
    <source>
        <dbReference type="ARBA" id="ARBA00007831"/>
    </source>
</evidence>
<dbReference type="InterPro" id="IPR018252">
    <property type="entry name" value="Annexin_repeat_CS"/>
</dbReference>
<feature type="chain" id="PRO_5041205694" description="Annexin" evidence="9">
    <location>
        <begin position="16"/>
        <end position="400"/>
    </location>
</feature>
<dbReference type="SUPFAM" id="SSF47874">
    <property type="entry name" value="Annexin"/>
    <property type="match status" value="1"/>
</dbReference>
<dbReference type="InterPro" id="IPR037104">
    <property type="entry name" value="Annexin_sf"/>
</dbReference>
<protein>
    <recommendedName>
        <fullName evidence="8">Annexin</fullName>
    </recommendedName>
</protein>
<dbReference type="SMART" id="SM00335">
    <property type="entry name" value="ANX"/>
    <property type="match status" value="4"/>
</dbReference>
<dbReference type="FunFam" id="1.10.220.10:FF:000002">
    <property type="entry name" value="Annexin"/>
    <property type="match status" value="1"/>
</dbReference>
<keyword evidence="4 7" id="KW-0106">Calcium</keyword>
<feature type="non-terminal residue" evidence="10">
    <location>
        <position position="1"/>
    </location>
</feature>
<comment type="domain">
    <text evidence="8">A pair of annexin repeats may form one binding site for calcium and phospholipid.</text>
</comment>
<feature type="binding site" evidence="7">
    <location>
        <position position="342"/>
    </location>
    <ligand>
        <name>Ca(2+)</name>
        <dbReference type="ChEBI" id="CHEBI:29108"/>
        <label>1</label>
    </ligand>
</feature>
<feature type="binding site" evidence="7">
    <location>
        <position position="382"/>
    </location>
    <ligand>
        <name>Ca(2+)</name>
        <dbReference type="ChEBI" id="CHEBI:29108"/>
        <label>1</label>
    </ligand>
</feature>
<keyword evidence="2 7" id="KW-0479">Metal-binding</keyword>
<sequence>GLSLALLMVDTTTLASFDACTIGGALGLHSTEMLKGVHLESVSPVNDQFPKDYIPSVVIDSLDFDNAFCWFENLTLVGYLVGCIPSESMLKSWVHNHWQPGGVKPDSEGLGCNTKKVVEILGHRDARQRPMIRQAYTTMYADDLLHRLDSELRGNLKRAVMLWMYDPAERDAVLLRDALTGAGTKDKTLIEMICSRTPSQLQLIRQAYHARYNKFVEKDVESDTSGHYQKLLLAYLSATRYEGLQVDMRLAEMDAKALYKAGEARVGTDEATFIQIFSTRSSAQLAAIASVYHNIYARDLEKAIKRETSGDFEDALRAILKCIRNPAKYFAKILYKSMKGLGTDDAALIRVVVTRAEMDMEYIKAEFFNTYGKTLEHMISSDTSGDYKAFLLTLVSGHPK</sequence>
<dbReference type="AlphaFoldDB" id="A0AA38LF13"/>
<evidence type="ECO:0000313" key="10">
    <source>
        <dbReference type="EMBL" id="KAH9321501.1"/>
    </source>
</evidence>
<dbReference type="OMA" id="DENQGVN"/>
<evidence type="ECO:0000256" key="8">
    <source>
        <dbReference type="RuleBase" id="RU003540"/>
    </source>
</evidence>
<dbReference type="PROSITE" id="PS51897">
    <property type="entry name" value="ANNEXIN_2"/>
    <property type="match status" value="3"/>
</dbReference>
<feature type="binding site" evidence="7">
    <location>
        <position position="109"/>
    </location>
    <ligand>
        <name>Ca(2+)</name>
        <dbReference type="ChEBI" id="CHEBI:29108"/>
        <label>1</label>
    </ligand>
</feature>
<keyword evidence="6 8" id="KW-0111">Calcium/phospholipid-binding</keyword>
<dbReference type="EMBL" id="JAHRHJ020000003">
    <property type="protein sequence ID" value="KAH9321501.1"/>
    <property type="molecule type" value="Genomic_DNA"/>
</dbReference>
<comment type="similarity">
    <text evidence="1 8">Belongs to the annexin family.</text>
</comment>
<accession>A0AA38LF13</accession>
<dbReference type="GO" id="GO:0005509">
    <property type="term" value="F:calcium ion binding"/>
    <property type="evidence" value="ECO:0007669"/>
    <property type="project" value="InterPro"/>
</dbReference>
<dbReference type="GO" id="GO:0009414">
    <property type="term" value="P:response to water deprivation"/>
    <property type="evidence" value="ECO:0007669"/>
    <property type="project" value="TreeGrafter"/>
</dbReference>
<proteinExistence type="inferred from homology"/>
<dbReference type="PROSITE" id="PS00223">
    <property type="entry name" value="ANNEXIN_1"/>
    <property type="match status" value="1"/>
</dbReference>
<dbReference type="Proteomes" id="UP000824469">
    <property type="component" value="Unassembled WGS sequence"/>
</dbReference>
<organism evidence="10 11">
    <name type="scientific">Taxus chinensis</name>
    <name type="common">Chinese yew</name>
    <name type="synonym">Taxus wallichiana var. chinensis</name>
    <dbReference type="NCBI Taxonomy" id="29808"/>
    <lineage>
        <taxon>Eukaryota</taxon>
        <taxon>Viridiplantae</taxon>
        <taxon>Streptophyta</taxon>
        <taxon>Embryophyta</taxon>
        <taxon>Tracheophyta</taxon>
        <taxon>Spermatophyta</taxon>
        <taxon>Pinopsida</taxon>
        <taxon>Pinidae</taxon>
        <taxon>Conifers II</taxon>
        <taxon>Cupressales</taxon>
        <taxon>Taxaceae</taxon>
        <taxon>Taxus</taxon>
    </lineage>
</organism>
<evidence type="ECO:0000313" key="11">
    <source>
        <dbReference type="Proteomes" id="UP000824469"/>
    </source>
</evidence>
<keyword evidence="3 8" id="KW-0677">Repeat</keyword>
<feature type="binding site" evidence="7">
    <location>
        <position position="383"/>
    </location>
    <ligand>
        <name>Ca(2+)</name>
        <dbReference type="ChEBI" id="CHEBI:29108"/>
        <label>1</label>
    </ligand>
</feature>
<dbReference type="InterPro" id="IPR009118">
    <property type="entry name" value="AnnexinD_plant"/>
</dbReference>
<dbReference type="GO" id="GO:0005737">
    <property type="term" value="C:cytoplasm"/>
    <property type="evidence" value="ECO:0007669"/>
    <property type="project" value="TreeGrafter"/>
</dbReference>
<dbReference type="Gene3D" id="1.10.220.10">
    <property type="entry name" value="Annexin"/>
    <property type="match status" value="4"/>
</dbReference>
<name>A0AA38LF13_TAXCH</name>
<dbReference type="FunFam" id="1.10.220.10:FF:000001">
    <property type="entry name" value="Annexin"/>
    <property type="match status" value="1"/>
</dbReference>
<dbReference type="PANTHER" id="PTHR10502">
    <property type="entry name" value="ANNEXIN"/>
    <property type="match status" value="1"/>
</dbReference>
<evidence type="ECO:0000256" key="7">
    <source>
        <dbReference type="PIRSR" id="PIRSR609118-1"/>
    </source>
</evidence>
<evidence type="ECO:0000256" key="5">
    <source>
        <dbReference type="ARBA" id="ARBA00023216"/>
    </source>
</evidence>
<keyword evidence="11" id="KW-1185">Reference proteome</keyword>
<dbReference type="GO" id="GO:0005886">
    <property type="term" value="C:plasma membrane"/>
    <property type="evidence" value="ECO:0007669"/>
    <property type="project" value="TreeGrafter"/>
</dbReference>
<dbReference type="FunFam" id="1.10.220.10:FF:000005">
    <property type="entry name" value="Annexin"/>
    <property type="match status" value="1"/>
</dbReference>
<dbReference type="GO" id="GO:0009409">
    <property type="term" value="P:response to cold"/>
    <property type="evidence" value="ECO:0007669"/>
    <property type="project" value="TreeGrafter"/>
</dbReference>
<keyword evidence="5 8" id="KW-0041">Annexin</keyword>
<feature type="signal peptide" evidence="9">
    <location>
        <begin position="1"/>
        <end position="15"/>
    </location>
</feature>